<sequence>MQIEIGKKYRVTDAERFMAEHGITNGTEFTVTNIDDDGDLYTYDISWNGRDGKSAFAPSEGWALLLNGRNGNTDEKADYTGSIEEV</sequence>
<dbReference type="EMBL" id="KY290948">
    <property type="protein sequence ID" value="APU00697.1"/>
    <property type="molecule type" value="Genomic_DNA"/>
</dbReference>
<evidence type="ECO:0000313" key="1">
    <source>
        <dbReference type="EMBL" id="APU00697.1"/>
    </source>
</evidence>
<dbReference type="Proteomes" id="UP000222894">
    <property type="component" value="Genome"/>
</dbReference>
<reference evidence="1 2" key="1">
    <citation type="journal article" date="2017" name="Sci. Rep.">
        <title>Characterization and diversity of phages infecting Aeromonas salmonicida subsp. salmonicida.</title>
        <authorList>
            <person name="Vincent A.T."/>
            <person name="Paquet V.E."/>
            <person name="Bernatchez A."/>
            <person name="Tremblay D.M."/>
            <person name="Moineau S."/>
            <person name="Charette S.J."/>
        </authorList>
    </citation>
    <scope>NUCLEOTIDE SEQUENCE [LARGE SCALE GENOMIC DNA]</scope>
</reference>
<accession>A0A219Y9P5</accession>
<proteinExistence type="predicted"/>
<name>A0A219Y9P5_9CAUD</name>
<evidence type="ECO:0000313" key="2">
    <source>
        <dbReference type="Proteomes" id="UP000222894"/>
    </source>
</evidence>
<organism evidence="1 2">
    <name type="scientific">Aeromonas phage 44RR2.8t.2</name>
    <dbReference type="NCBI Taxonomy" id="1932900"/>
    <lineage>
        <taxon>Viruses</taxon>
        <taxon>Duplodnaviria</taxon>
        <taxon>Heunggongvirae</taxon>
        <taxon>Uroviricota</taxon>
        <taxon>Caudoviricetes</taxon>
        <taxon>Pantevenvirales</taxon>
        <taxon>Straboviridae</taxon>
        <taxon>Biquartavirus</taxon>
        <taxon>Biquartavirus 44RR2</taxon>
    </lineage>
</organism>
<protein>
    <submittedName>
        <fullName evidence="1">Uncharacterized protein</fullName>
    </submittedName>
</protein>